<protein>
    <recommendedName>
        <fullName evidence="4">Fam-a protein</fullName>
    </recommendedName>
</protein>
<dbReference type="AlphaFoldDB" id="W7AEI8"/>
<evidence type="ECO:0008006" key="4">
    <source>
        <dbReference type="Google" id="ProtNLM"/>
    </source>
</evidence>
<sequence>MNKFYIKNVFFLLSIFVYVNNKTLASELALGKSTTSISAHHYPTSEEIYEKNKHLLCTNPEETKQAEELMNEAVEHLIYHAINEDGYKRVGKDHRYNAVFYKKKHQGHTNIEKTQYPVSGSNKYNEIISEIWDPDQAKFFNACTAIRKIIRVYNPNLVLIQQFYKVWCMGHDKYFYALAKKVEISKDKTIIVMTSPNINDGYPSEKEYKNTIIENANLFKTDIDPDDYIINGNFKKTFVNIAGYLIEKRSKCADITFVASVSDIQILTI</sequence>
<organism evidence="2 3">
    <name type="scientific">Plasmodium vinckei petteri</name>
    <dbReference type="NCBI Taxonomy" id="138298"/>
    <lineage>
        <taxon>Eukaryota</taxon>
        <taxon>Sar</taxon>
        <taxon>Alveolata</taxon>
        <taxon>Apicomplexa</taxon>
        <taxon>Aconoidasida</taxon>
        <taxon>Haemosporida</taxon>
        <taxon>Plasmodiidae</taxon>
        <taxon>Plasmodium</taxon>
        <taxon>Plasmodium (Vinckeia)</taxon>
    </lineage>
</organism>
<reference evidence="2 3" key="1">
    <citation type="submission" date="2013-02" db="EMBL/GenBank/DDBJ databases">
        <title>The Genome Sequence of Plasmodium vinckei petteri CR.</title>
        <authorList>
            <consortium name="The Broad Institute Genome Sequencing Platform"/>
            <consortium name="The Broad Institute Genome Sequencing Center for Infectious Disease"/>
            <person name="Neafsey D."/>
            <person name="Cheeseman I."/>
            <person name="Volkman S."/>
            <person name="Adams J."/>
            <person name="Walker B."/>
            <person name="Young S.K."/>
            <person name="Zeng Q."/>
            <person name="Gargeya S."/>
            <person name="Fitzgerald M."/>
            <person name="Haas B."/>
            <person name="Abouelleil A."/>
            <person name="Alvarado L."/>
            <person name="Arachchi H.M."/>
            <person name="Berlin A.M."/>
            <person name="Chapman S.B."/>
            <person name="Dewar J."/>
            <person name="Goldberg J."/>
            <person name="Griggs A."/>
            <person name="Gujja S."/>
            <person name="Hansen M."/>
            <person name="Howarth C."/>
            <person name="Imamovic A."/>
            <person name="Larimer J."/>
            <person name="McCowan C."/>
            <person name="Murphy C."/>
            <person name="Neiman D."/>
            <person name="Pearson M."/>
            <person name="Priest M."/>
            <person name="Roberts A."/>
            <person name="Saif S."/>
            <person name="Shea T."/>
            <person name="Sisk P."/>
            <person name="Sykes S."/>
            <person name="Wortman J."/>
            <person name="Nusbaum C."/>
            <person name="Birren B."/>
        </authorList>
    </citation>
    <scope>NUCLEOTIDE SEQUENCE [LARGE SCALE GENOMIC DNA]</scope>
    <source>
        <strain evidence="2 3">CR</strain>
    </source>
</reference>
<dbReference type="InterPro" id="IPR006486">
    <property type="entry name" value="PYST_A"/>
</dbReference>
<dbReference type="SUPFAM" id="SSF55961">
    <property type="entry name" value="Bet v1-like"/>
    <property type="match status" value="1"/>
</dbReference>
<accession>W7AEI8</accession>
<evidence type="ECO:0000256" key="1">
    <source>
        <dbReference type="SAM" id="SignalP"/>
    </source>
</evidence>
<feature type="signal peptide" evidence="1">
    <location>
        <begin position="1"/>
        <end position="25"/>
    </location>
</feature>
<gene>
    <name evidence="2" type="ORF">YYG_05044</name>
</gene>
<dbReference type="Proteomes" id="UP000030659">
    <property type="component" value="Unassembled WGS sequence"/>
</dbReference>
<proteinExistence type="predicted"/>
<evidence type="ECO:0000313" key="2">
    <source>
        <dbReference type="EMBL" id="EUD69708.1"/>
    </source>
</evidence>
<keyword evidence="1" id="KW-0732">Signal</keyword>
<feature type="chain" id="PRO_5004888214" description="Fam-a protein" evidence="1">
    <location>
        <begin position="26"/>
        <end position="269"/>
    </location>
</feature>
<dbReference type="NCBIfam" id="TIGR01599">
    <property type="entry name" value="PYST-A"/>
    <property type="match status" value="1"/>
</dbReference>
<evidence type="ECO:0000313" key="3">
    <source>
        <dbReference type="Proteomes" id="UP000030659"/>
    </source>
</evidence>
<dbReference type="EMBL" id="KI965411">
    <property type="protein sequence ID" value="EUD69708.1"/>
    <property type="molecule type" value="Genomic_DNA"/>
</dbReference>
<name>W7AEI8_PLAVN</name>